<evidence type="ECO:0000256" key="5">
    <source>
        <dbReference type="ARBA" id="ARBA00023158"/>
    </source>
</evidence>
<dbReference type="SMART" id="SM00949">
    <property type="entry name" value="PAZ"/>
    <property type="match status" value="1"/>
</dbReference>
<comment type="similarity">
    <text evidence="6">Belongs to the argonaute family. Piwi subfamily.</text>
</comment>
<evidence type="ECO:0000256" key="7">
    <source>
        <dbReference type="SAM" id="MobiDB-lite"/>
    </source>
</evidence>
<dbReference type="Pfam" id="PF23278">
    <property type="entry name" value="Piwi_N"/>
    <property type="match status" value="1"/>
</dbReference>
<dbReference type="InterPro" id="IPR003100">
    <property type="entry name" value="PAZ_dom"/>
</dbReference>
<keyword evidence="5" id="KW-0943">RNA-mediated gene silencing</keyword>
<dbReference type="InterPro" id="IPR003165">
    <property type="entry name" value="Piwi"/>
</dbReference>
<evidence type="ECO:0000256" key="2">
    <source>
        <dbReference type="ARBA" id="ARBA00022473"/>
    </source>
</evidence>
<evidence type="ECO:0000259" key="9">
    <source>
        <dbReference type="PROSITE" id="PS50822"/>
    </source>
</evidence>
<dbReference type="Gene3D" id="3.30.420.10">
    <property type="entry name" value="Ribonuclease H-like superfamily/Ribonuclease H"/>
    <property type="match status" value="1"/>
</dbReference>
<comment type="caution">
    <text evidence="10">The sequence shown here is derived from an EMBL/GenBank/DDBJ whole genome shotgun (WGS) entry which is preliminary data.</text>
</comment>
<dbReference type="Pfam" id="PF02171">
    <property type="entry name" value="Piwi"/>
    <property type="match status" value="1"/>
</dbReference>
<keyword evidence="11" id="KW-1185">Reference proteome</keyword>
<protein>
    <recommendedName>
        <fullName evidence="12">Piwi domain-containing protein</fullName>
    </recommendedName>
</protein>
<dbReference type="OrthoDB" id="445936at2759"/>
<dbReference type="FunFam" id="2.170.260.10:FF:000003">
    <property type="entry name" value="Piwi-like RNA-mediated gene silencing 2"/>
    <property type="match status" value="1"/>
</dbReference>
<dbReference type="PROSITE" id="PS50822">
    <property type="entry name" value="PIWI"/>
    <property type="match status" value="1"/>
</dbReference>
<dbReference type="Gene3D" id="2.170.260.10">
    <property type="entry name" value="paz domain"/>
    <property type="match status" value="1"/>
</dbReference>
<dbReference type="SMART" id="SM00950">
    <property type="entry name" value="Piwi"/>
    <property type="match status" value="1"/>
</dbReference>
<accession>A0A6G0T0L4</accession>
<evidence type="ECO:0000313" key="11">
    <source>
        <dbReference type="Proteomes" id="UP000475862"/>
    </source>
</evidence>
<dbReference type="CDD" id="cd04658">
    <property type="entry name" value="Piwi_piwi-like_Euk"/>
    <property type="match status" value="1"/>
</dbReference>
<evidence type="ECO:0000256" key="6">
    <source>
        <dbReference type="ARBA" id="ARBA00038291"/>
    </source>
</evidence>
<dbReference type="PANTHER" id="PTHR22891">
    <property type="entry name" value="EUKARYOTIC TRANSLATION INITIATION FACTOR 2C"/>
    <property type="match status" value="1"/>
</dbReference>
<keyword evidence="4" id="KW-0694">RNA-binding</keyword>
<dbReference type="Pfam" id="PF02170">
    <property type="entry name" value="PAZ"/>
    <property type="match status" value="1"/>
</dbReference>
<dbReference type="EMBL" id="VYZN01000071">
    <property type="protein sequence ID" value="KAE9524190.1"/>
    <property type="molecule type" value="Genomic_DNA"/>
</dbReference>
<dbReference type="InterPro" id="IPR036397">
    <property type="entry name" value="RNaseH_sf"/>
</dbReference>
<dbReference type="CDD" id="cd02845">
    <property type="entry name" value="PAZ_piwi_like"/>
    <property type="match status" value="1"/>
</dbReference>
<dbReference type="SUPFAM" id="SSF53098">
    <property type="entry name" value="Ribonuclease H-like"/>
    <property type="match status" value="1"/>
</dbReference>
<evidence type="ECO:0008006" key="12">
    <source>
        <dbReference type="Google" id="ProtNLM"/>
    </source>
</evidence>
<dbReference type="GO" id="GO:0005737">
    <property type="term" value="C:cytoplasm"/>
    <property type="evidence" value="ECO:0007669"/>
    <property type="project" value="UniProtKB-SubCell"/>
</dbReference>
<evidence type="ECO:0000256" key="4">
    <source>
        <dbReference type="ARBA" id="ARBA00022884"/>
    </source>
</evidence>
<keyword evidence="3" id="KW-0963">Cytoplasm</keyword>
<name>A0A6G0T0L4_APHGL</name>
<dbReference type="InterPro" id="IPR012337">
    <property type="entry name" value="RNaseH-like_sf"/>
</dbReference>
<dbReference type="AlphaFoldDB" id="A0A6G0T0L4"/>
<feature type="domain" description="PAZ" evidence="8">
    <location>
        <begin position="439"/>
        <end position="551"/>
    </location>
</feature>
<evidence type="ECO:0000256" key="1">
    <source>
        <dbReference type="ARBA" id="ARBA00004496"/>
    </source>
</evidence>
<keyword evidence="2" id="KW-0217">Developmental protein</keyword>
<dbReference type="Proteomes" id="UP000475862">
    <property type="component" value="Unassembled WGS sequence"/>
</dbReference>
<dbReference type="SUPFAM" id="SSF101690">
    <property type="entry name" value="PAZ domain"/>
    <property type="match status" value="1"/>
</dbReference>
<evidence type="ECO:0000259" key="8">
    <source>
        <dbReference type="PROSITE" id="PS50821"/>
    </source>
</evidence>
<feature type="region of interest" description="Disordered" evidence="7">
    <location>
        <begin position="162"/>
        <end position="201"/>
    </location>
</feature>
<sequence length="1029" mass="118484">MAHRSCSARKQLLSDTPKNNDKSERAIYKVKQDAKENLNLPSRIYAKNVTNLSEDVQELGLVIKYKENKQFKQAVKLISALAFLPVNMIKKRMSILYDKINYNDDVDNILTYFDATYVNGNYKATTTEFETTYLKRQPSIFPPHLWSVTCLHPLTELSMENPWRSRGRARGPKPPPLYHQIQPQDRGLRPNQQQVENMPPRFVRRPEVRLPRVEEIGQVANRINNSERGYAPMINNRVAVRDCQPIGNEYFRLVRPASSTTESGKQGFKGQPIELISNYFPITTYTDWSLYQYRVDFNPEQERINIKRGLLSAHKEFLGAYIFDGTMLFSRKKLQPDTVELTSKRNTDGQIVITTIKFTAVIEKGDYACIQIFNLLMRKSLGHLKLTLVGRNYYDIEAKINLPNHKLELWPGYDTTIGIFDCGLLLRTEIKTKIMREDTILDLLIECSKNRSRDSDWMMTFKMIVIGSIVLTRYNNKTYRIDDIDEESNTLSTFLKKDGSKISFIDYYKERYGITISNQKQPMLISKNKKSFNCMETELVYLVPELCTLTGITNKMRENRYLMQDIAQHTRVDPNGRIVKYNNFIKRVLTTPKSSDLLKEWNLTLSNALVTINGRVLPQENLYGDNHKYPAGYNNNWTSQLRSLPMFNMIKTPCWAIVTPYMWSSDVGRFTNSLVRIANNLGFPLQRPRIVEIEDIHIRTYSIHLDRTIHELNPSFILCVIASPRNDLYNMIKRKLCVTRAVPSQVMLLKNVQNNNLSVCTKIAIQINCKLGGAPWRVVIPEPGMMIVGFDVFHDMKSGKKSYGALIATMNDSHTSFFSCVDKHESGQELSTHFGTSIYKALTKYREKNYKLPNTIVIYRDGVGDGHLSYVHKVEVDMVKKTCKELYGDKKFGLAFIIVKKRIGAKFFLNTKKGREHYQNPPVGTVVDSDITDPTMYDFYLVSQHVTKGTVTPTHYNVIVDTLNETATKPITPNIMQQLTYKLTHMYYNWTGTVRVPALCLLAHKLAYLAGQSLQSNPNPGLEDLLYFL</sequence>
<evidence type="ECO:0000256" key="3">
    <source>
        <dbReference type="ARBA" id="ARBA00022490"/>
    </source>
</evidence>
<feature type="region of interest" description="Disordered" evidence="7">
    <location>
        <begin position="1"/>
        <end position="20"/>
    </location>
</feature>
<gene>
    <name evidence="10" type="ORF">AGLY_015435</name>
</gene>
<organism evidence="10 11">
    <name type="scientific">Aphis glycines</name>
    <name type="common">Soybean aphid</name>
    <dbReference type="NCBI Taxonomy" id="307491"/>
    <lineage>
        <taxon>Eukaryota</taxon>
        <taxon>Metazoa</taxon>
        <taxon>Ecdysozoa</taxon>
        <taxon>Arthropoda</taxon>
        <taxon>Hexapoda</taxon>
        <taxon>Insecta</taxon>
        <taxon>Pterygota</taxon>
        <taxon>Neoptera</taxon>
        <taxon>Paraneoptera</taxon>
        <taxon>Hemiptera</taxon>
        <taxon>Sternorrhyncha</taxon>
        <taxon>Aphidomorpha</taxon>
        <taxon>Aphidoidea</taxon>
        <taxon>Aphididae</taxon>
        <taxon>Aphidini</taxon>
        <taxon>Aphis</taxon>
        <taxon>Aphis</taxon>
    </lineage>
</organism>
<comment type="subcellular location">
    <subcellularLocation>
        <location evidence="1">Cytoplasm</location>
    </subcellularLocation>
</comment>
<evidence type="ECO:0000313" key="10">
    <source>
        <dbReference type="EMBL" id="KAE9524190.1"/>
    </source>
</evidence>
<dbReference type="PROSITE" id="PS50821">
    <property type="entry name" value="PAZ"/>
    <property type="match status" value="1"/>
</dbReference>
<dbReference type="Gene3D" id="3.40.50.2300">
    <property type="match status" value="1"/>
</dbReference>
<feature type="domain" description="Piwi" evidence="9">
    <location>
        <begin position="716"/>
        <end position="1015"/>
    </location>
</feature>
<reference evidence="10 11" key="1">
    <citation type="submission" date="2019-08" db="EMBL/GenBank/DDBJ databases">
        <title>The genome of the soybean aphid Biotype 1, its phylome, world population structure and adaptation to the North American continent.</title>
        <authorList>
            <person name="Giordano R."/>
            <person name="Donthu R.K."/>
            <person name="Hernandez A.G."/>
            <person name="Wright C.L."/>
            <person name="Zimin A.V."/>
        </authorList>
    </citation>
    <scope>NUCLEOTIDE SEQUENCE [LARGE SCALE GENOMIC DNA]</scope>
    <source>
        <tissue evidence="10">Whole aphids</tissue>
    </source>
</reference>
<proteinExistence type="inferred from homology"/>
<dbReference type="GO" id="GO:0003723">
    <property type="term" value="F:RNA binding"/>
    <property type="evidence" value="ECO:0007669"/>
    <property type="project" value="UniProtKB-KW"/>
</dbReference>
<dbReference type="GO" id="GO:0034587">
    <property type="term" value="P:piRNA processing"/>
    <property type="evidence" value="ECO:0007669"/>
    <property type="project" value="UniProtKB-ARBA"/>
</dbReference>
<dbReference type="InterPro" id="IPR036085">
    <property type="entry name" value="PAZ_dom_sf"/>
</dbReference>